<evidence type="ECO:0000256" key="2">
    <source>
        <dbReference type="ARBA" id="ARBA00022679"/>
    </source>
</evidence>
<evidence type="ECO:0000259" key="8">
    <source>
        <dbReference type="Pfam" id="PF12804"/>
    </source>
</evidence>
<feature type="domain" description="MobA-like NTP transferase" evidence="8">
    <location>
        <begin position="7"/>
        <end position="126"/>
    </location>
</feature>
<dbReference type="InterPro" id="IPR013482">
    <property type="entry name" value="Molybde_CF_guanTrfase"/>
</dbReference>
<keyword evidence="10" id="KW-1185">Reference proteome</keyword>
<keyword evidence="3" id="KW-0479">Metal-binding</keyword>
<accession>A0A5R9ISW5</accession>
<dbReference type="GO" id="GO:0046872">
    <property type="term" value="F:metal ion binding"/>
    <property type="evidence" value="ECO:0007669"/>
    <property type="project" value="UniProtKB-KW"/>
</dbReference>
<evidence type="ECO:0000256" key="7">
    <source>
        <dbReference type="ARBA" id="ARBA00023150"/>
    </source>
</evidence>
<protein>
    <submittedName>
        <fullName evidence="9">Molybdenum cofactor guanylyltransferase</fullName>
    </submittedName>
</protein>
<dbReference type="Proteomes" id="UP000307790">
    <property type="component" value="Unassembled WGS sequence"/>
</dbReference>
<keyword evidence="5" id="KW-0460">Magnesium</keyword>
<evidence type="ECO:0000256" key="3">
    <source>
        <dbReference type="ARBA" id="ARBA00022723"/>
    </source>
</evidence>
<comment type="caution">
    <text evidence="9">The sequence shown here is derived from an EMBL/GenBank/DDBJ whole genome shotgun (WGS) entry which is preliminary data.</text>
</comment>
<dbReference type="AlphaFoldDB" id="A0A5R9ISW5"/>
<reference evidence="9 10" key="1">
    <citation type="submission" date="2019-05" db="EMBL/GenBank/DDBJ databases">
        <title>Genome sequences of Thalassotalea litorea 1K03283.</title>
        <authorList>
            <person name="Zhang D."/>
        </authorList>
    </citation>
    <scope>NUCLEOTIDE SEQUENCE [LARGE SCALE GENOMIC DNA]</scope>
    <source>
        <strain evidence="9 10">MCCC 1K03283</strain>
    </source>
</reference>
<dbReference type="InterPro" id="IPR029044">
    <property type="entry name" value="Nucleotide-diphossugar_trans"/>
</dbReference>
<dbReference type="GO" id="GO:0016779">
    <property type="term" value="F:nucleotidyltransferase activity"/>
    <property type="evidence" value="ECO:0007669"/>
    <property type="project" value="UniProtKB-KW"/>
</dbReference>
<keyword evidence="9" id="KW-0548">Nucleotidyltransferase</keyword>
<gene>
    <name evidence="9" type="ORF">FE810_06845</name>
</gene>
<dbReference type="GO" id="GO:0005525">
    <property type="term" value="F:GTP binding"/>
    <property type="evidence" value="ECO:0007669"/>
    <property type="project" value="UniProtKB-KW"/>
</dbReference>
<organism evidence="9 10">
    <name type="scientific">Thalassotalea litorea</name>
    <dbReference type="NCBI Taxonomy" id="2020715"/>
    <lineage>
        <taxon>Bacteria</taxon>
        <taxon>Pseudomonadati</taxon>
        <taxon>Pseudomonadota</taxon>
        <taxon>Gammaproteobacteria</taxon>
        <taxon>Alteromonadales</taxon>
        <taxon>Colwelliaceae</taxon>
        <taxon>Thalassotalea</taxon>
    </lineage>
</organism>
<dbReference type="InterPro" id="IPR025877">
    <property type="entry name" value="MobA-like_NTP_Trfase"/>
</dbReference>
<evidence type="ECO:0000256" key="4">
    <source>
        <dbReference type="ARBA" id="ARBA00022741"/>
    </source>
</evidence>
<keyword evidence="4" id="KW-0547">Nucleotide-binding</keyword>
<dbReference type="GO" id="GO:1902758">
    <property type="term" value="P:bis(molybdopterin guanine dinucleotide)molybdenum biosynthetic process"/>
    <property type="evidence" value="ECO:0007669"/>
    <property type="project" value="TreeGrafter"/>
</dbReference>
<evidence type="ECO:0000313" key="10">
    <source>
        <dbReference type="Proteomes" id="UP000307790"/>
    </source>
</evidence>
<dbReference type="SUPFAM" id="SSF53448">
    <property type="entry name" value="Nucleotide-diphospho-sugar transferases"/>
    <property type="match status" value="1"/>
</dbReference>
<sequence length="199" mass="21952">MNPPCLGIILAGGQSKRMGQDKALMPHPLGNGTQNMLQYSEQLFQNAGMEQVLISRDSQNTNDVTGATGIRDIYKKAGPLGGLYSVLQHTSCDAVLMLPVDLPLMTAPMLQQLRQVGERNHSACCFEGHSLPLYLPIDKNVRDFLQHEFAQFNGKGPAIKHLLKQVPHTRITADEPIKLSNTNTPEQWQDAQQILQSGI</sequence>
<proteinExistence type="predicted"/>
<evidence type="ECO:0000256" key="6">
    <source>
        <dbReference type="ARBA" id="ARBA00023134"/>
    </source>
</evidence>
<evidence type="ECO:0000256" key="1">
    <source>
        <dbReference type="ARBA" id="ARBA00022490"/>
    </source>
</evidence>
<dbReference type="OrthoDB" id="9788394at2"/>
<dbReference type="PANTHER" id="PTHR19136">
    <property type="entry name" value="MOLYBDENUM COFACTOR GUANYLYLTRANSFERASE"/>
    <property type="match status" value="1"/>
</dbReference>
<keyword evidence="1" id="KW-0963">Cytoplasm</keyword>
<dbReference type="PANTHER" id="PTHR19136:SF81">
    <property type="entry name" value="MOLYBDENUM COFACTOR GUANYLYLTRANSFERASE"/>
    <property type="match status" value="1"/>
</dbReference>
<keyword evidence="6" id="KW-0342">GTP-binding</keyword>
<evidence type="ECO:0000256" key="5">
    <source>
        <dbReference type="ARBA" id="ARBA00022842"/>
    </source>
</evidence>
<dbReference type="EMBL" id="VCBC01000005">
    <property type="protein sequence ID" value="TLU66401.1"/>
    <property type="molecule type" value="Genomic_DNA"/>
</dbReference>
<dbReference type="CDD" id="cd02503">
    <property type="entry name" value="MobA"/>
    <property type="match status" value="1"/>
</dbReference>
<dbReference type="Pfam" id="PF12804">
    <property type="entry name" value="NTP_transf_3"/>
    <property type="match status" value="1"/>
</dbReference>
<name>A0A5R9ISW5_9GAMM</name>
<dbReference type="RefSeq" id="WP_138319276.1">
    <property type="nucleotide sequence ID" value="NZ_VCBC01000005.1"/>
</dbReference>
<keyword evidence="7" id="KW-0501">Molybdenum cofactor biosynthesis</keyword>
<dbReference type="Gene3D" id="3.90.550.10">
    <property type="entry name" value="Spore Coat Polysaccharide Biosynthesis Protein SpsA, Chain A"/>
    <property type="match status" value="1"/>
</dbReference>
<evidence type="ECO:0000313" key="9">
    <source>
        <dbReference type="EMBL" id="TLU66401.1"/>
    </source>
</evidence>
<keyword evidence="2 9" id="KW-0808">Transferase</keyword>